<reference evidence="2" key="1">
    <citation type="submission" date="2020-02" db="EMBL/GenBank/DDBJ databases">
        <authorList>
            <person name="Meier V. D."/>
        </authorList>
    </citation>
    <scope>NUCLEOTIDE SEQUENCE</scope>
    <source>
        <strain evidence="2">AVDCRST_MAG67</strain>
    </source>
</reference>
<accession>A0A6J4TM07</accession>
<organism evidence="2">
    <name type="scientific">uncultured Solirubrobacteraceae bacterium</name>
    <dbReference type="NCBI Taxonomy" id="1162706"/>
    <lineage>
        <taxon>Bacteria</taxon>
        <taxon>Bacillati</taxon>
        <taxon>Actinomycetota</taxon>
        <taxon>Thermoleophilia</taxon>
        <taxon>Solirubrobacterales</taxon>
        <taxon>Solirubrobacteraceae</taxon>
        <taxon>environmental samples</taxon>
    </lineage>
</organism>
<dbReference type="AlphaFoldDB" id="A0A6J4TM07"/>
<sequence length="82" mass="8530">MDSILSVGSREGPGAQGRAADQHALGVQEKQGLHVTDRPTNAGVTHSDRGVLRGFVRVVQAIARAAEGVVAVSCRLPGDSWV</sequence>
<protein>
    <submittedName>
        <fullName evidence="2">Uncharacterized protein</fullName>
    </submittedName>
</protein>
<name>A0A6J4TM07_9ACTN</name>
<gene>
    <name evidence="2" type="ORF">AVDCRST_MAG67-3673</name>
</gene>
<dbReference type="EMBL" id="CADCVQ010000155">
    <property type="protein sequence ID" value="CAA9526046.1"/>
    <property type="molecule type" value="Genomic_DNA"/>
</dbReference>
<feature type="region of interest" description="Disordered" evidence="1">
    <location>
        <begin position="1"/>
        <end position="46"/>
    </location>
</feature>
<evidence type="ECO:0000256" key="1">
    <source>
        <dbReference type="SAM" id="MobiDB-lite"/>
    </source>
</evidence>
<proteinExistence type="predicted"/>
<evidence type="ECO:0000313" key="2">
    <source>
        <dbReference type="EMBL" id="CAA9526046.1"/>
    </source>
</evidence>